<dbReference type="Proteomes" id="UP001107558">
    <property type="component" value="Chromosome 3"/>
</dbReference>
<dbReference type="CDD" id="cd03784">
    <property type="entry name" value="GT1_Gtf-like"/>
    <property type="match status" value="2"/>
</dbReference>
<dbReference type="PANTHER" id="PTHR48043">
    <property type="entry name" value="EG:EG0003.4 PROTEIN-RELATED"/>
    <property type="match status" value="1"/>
</dbReference>
<evidence type="ECO:0000256" key="2">
    <source>
        <dbReference type="ARBA" id="ARBA00022676"/>
    </source>
</evidence>
<keyword evidence="3" id="KW-0808">Transferase</keyword>
<comment type="similarity">
    <text evidence="1">Belongs to the UDP-glycosyltransferase family.</text>
</comment>
<evidence type="ECO:0000256" key="1">
    <source>
        <dbReference type="ARBA" id="ARBA00009995"/>
    </source>
</evidence>
<gene>
    <name evidence="5" type="ORF">PVAND_001894</name>
</gene>
<dbReference type="SUPFAM" id="SSF53756">
    <property type="entry name" value="UDP-Glycosyltransferase/glycogen phosphorylase"/>
    <property type="match status" value="2"/>
</dbReference>
<protein>
    <submittedName>
        <fullName evidence="5">Uncharacterized protein</fullName>
    </submittedName>
</protein>
<keyword evidence="2" id="KW-0328">Glycosyltransferase</keyword>
<dbReference type="FunFam" id="3.40.50.2000:FF:000050">
    <property type="entry name" value="UDP-glucuronosyltransferase"/>
    <property type="match status" value="2"/>
</dbReference>
<dbReference type="InterPro" id="IPR035595">
    <property type="entry name" value="UDP_glycos_trans_CS"/>
</dbReference>
<keyword evidence="4" id="KW-0812">Transmembrane</keyword>
<dbReference type="GO" id="GO:0008194">
    <property type="term" value="F:UDP-glycosyltransferase activity"/>
    <property type="evidence" value="ECO:0007669"/>
    <property type="project" value="InterPro"/>
</dbReference>
<evidence type="ECO:0000256" key="4">
    <source>
        <dbReference type="SAM" id="Phobius"/>
    </source>
</evidence>
<keyword evidence="6" id="KW-1185">Reference proteome</keyword>
<dbReference type="AlphaFoldDB" id="A0A9J6BPM6"/>
<dbReference type="Pfam" id="PF00201">
    <property type="entry name" value="UDPGT"/>
    <property type="match status" value="2"/>
</dbReference>
<evidence type="ECO:0000313" key="5">
    <source>
        <dbReference type="EMBL" id="KAG5671714.1"/>
    </source>
</evidence>
<dbReference type="PROSITE" id="PS00375">
    <property type="entry name" value="UDPGT"/>
    <property type="match status" value="2"/>
</dbReference>
<proteinExistence type="inferred from homology"/>
<dbReference type="OrthoDB" id="7790174at2759"/>
<reference evidence="5" key="1">
    <citation type="submission" date="2021-03" db="EMBL/GenBank/DDBJ databases">
        <title>Chromosome level genome of the anhydrobiotic midge Polypedilum vanderplanki.</title>
        <authorList>
            <person name="Yoshida Y."/>
            <person name="Kikawada T."/>
            <person name="Gusev O."/>
        </authorList>
    </citation>
    <scope>NUCLEOTIDE SEQUENCE</scope>
    <source>
        <strain evidence="5">NIAS01</strain>
        <tissue evidence="5">Whole body or cell culture</tissue>
    </source>
</reference>
<keyword evidence="4" id="KW-1133">Transmembrane helix</keyword>
<dbReference type="PANTHER" id="PTHR48043:SF159">
    <property type="entry name" value="EG:EG0003.4 PROTEIN-RELATED"/>
    <property type="match status" value="1"/>
</dbReference>
<organism evidence="5 6">
    <name type="scientific">Polypedilum vanderplanki</name>
    <name type="common">Sleeping chironomid midge</name>
    <dbReference type="NCBI Taxonomy" id="319348"/>
    <lineage>
        <taxon>Eukaryota</taxon>
        <taxon>Metazoa</taxon>
        <taxon>Ecdysozoa</taxon>
        <taxon>Arthropoda</taxon>
        <taxon>Hexapoda</taxon>
        <taxon>Insecta</taxon>
        <taxon>Pterygota</taxon>
        <taxon>Neoptera</taxon>
        <taxon>Endopterygota</taxon>
        <taxon>Diptera</taxon>
        <taxon>Nematocera</taxon>
        <taxon>Chironomoidea</taxon>
        <taxon>Chironomidae</taxon>
        <taxon>Chironominae</taxon>
        <taxon>Polypedilum</taxon>
        <taxon>Polypedilum</taxon>
    </lineage>
</organism>
<dbReference type="InterPro" id="IPR002213">
    <property type="entry name" value="UDP_glucos_trans"/>
</dbReference>
<feature type="transmembrane region" description="Helical" evidence="4">
    <location>
        <begin position="920"/>
        <end position="939"/>
    </location>
</feature>
<evidence type="ECO:0000256" key="3">
    <source>
        <dbReference type="ARBA" id="ARBA00022679"/>
    </source>
</evidence>
<name>A0A9J6BPM6_POLVA</name>
<dbReference type="Gene3D" id="3.40.50.2000">
    <property type="entry name" value="Glycogen Phosphorylase B"/>
    <property type="match status" value="3"/>
</dbReference>
<comment type="caution">
    <text evidence="5">The sequence shown here is derived from an EMBL/GenBank/DDBJ whole genome shotgun (WGS) entry which is preliminary data.</text>
</comment>
<evidence type="ECO:0000313" key="6">
    <source>
        <dbReference type="Proteomes" id="UP001107558"/>
    </source>
</evidence>
<sequence>MKNFKFLLLLNFLNYFVVDCVKILAIFTIPSKSHSILGYELFKELVASGHEVVVISPEGNELKNPPANYTNIVIGNEIIEEYEKNIHNMFNEVDVNPLFKFYDMLKKTTLATEFIIRNEKTQELLKSDIKFDLVISELALNEAVLGFSEYYNCPHVLITTVALSSWIEKITTNPSPYSYVPHIFLDLTDRMSFFGRLQNTFFHIFEDVFMKLFHYNKHQKIYETAFPNSKNFRPFKEKLRNGVSLILLNSHYSISFPRPYFPNIIEVAGMHIKKNTDHLPNDIEKFLNESGSVIYFSLGGNLKPSIMPKEKQEAIIKSLTKVNARILWKWDDENVKVNQNKFLVRKWFPQDDLLAHSKIKLFITHGGLLSGVEAIYYGKPLIVIPIFGDQKLNAARTELSGFGLRIDYNNLTEASLTWALNEILMNSKYNLRVKELSKRFKDRPEYPVDTAKFYIEYVLRHKGVFPYPSKSHSILGQELFKELAQRGHQVTFLSPYPFKTKFHENYKDIAIKSKELFDAFNEELEGSFEATKLNFFSMLKYWIENIARMQEFTLSDPAVQELLKSDEKFDLCVIEFLMNESLLGFGGHFGCKIIAVSTLGQVKYINDMVHSPMPLSTVCHPFLSFTDRMKFSQRFENVFTTLFEDTMFYFYHYPLQSAIYDKYFKKDKPSFNHMLKHSVSLVFLNTHYSLNYPQAYLPNMIEIGGFHVKNTTNPLPKDIEDFIESAKEGVIYFSLGGNLRPSKMSAEKKQTIISAFSKLKQKVIWKWDEELNVDKNKFMVRKWFPQDDILSHKNVKLFVTHGGLLSATEAIIREKPILGIPIFGDQMMNMARAELLGWGVQVTYPNLTETSLTWALKEALTNKKYKENVIKIAARLRDQQNSPMDKAIYWTEYVLRHEGAYFMQTSASSLSFIEYNNLDVYALFAFIIFTAFFLPILIIKQSFSRKSGKSSQQNSINNDQSHNQNISQELKHAIANFIYKYGVSFHCIELDCFKKIFAVIDPDLIDAIPN</sequence>
<feature type="transmembrane region" description="Helical" evidence="4">
    <location>
        <begin position="7"/>
        <end position="27"/>
    </location>
</feature>
<dbReference type="EMBL" id="JADBJN010000003">
    <property type="protein sequence ID" value="KAG5671714.1"/>
    <property type="molecule type" value="Genomic_DNA"/>
</dbReference>
<dbReference type="InterPro" id="IPR050271">
    <property type="entry name" value="UDP-glycosyltransferase"/>
</dbReference>
<accession>A0A9J6BPM6</accession>
<keyword evidence="4" id="KW-0472">Membrane</keyword>